<dbReference type="OrthoDB" id="6614919at2759"/>
<dbReference type="Pfam" id="PF21787">
    <property type="entry name" value="TNP-like_RNaseH_N"/>
    <property type="match status" value="1"/>
</dbReference>
<accession>A0A2S2Q7I3</accession>
<evidence type="ECO:0000313" key="2">
    <source>
        <dbReference type="EMBL" id="MBY73706.1"/>
    </source>
</evidence>
<reference evidence="2" key="1">
    <citation type="submission" date="2018-04" db="EMBL/GenBank/DDBJ databases">
        <title>Transcriptome assembly of Sipha flava.</title>
        <authorList>
            <person name="Scully E.D."/>
            <person name="Geib S.M."/>
            <person name="Palmer N.A."/>
            <person name="Koch K."/>
            <person name="Bradshaw J."/>
            <person name="Heng-Moss T."/>
            <person name="Sarath G."/>
        </authorList>
    </citation>
    <scope>NUCLEOTIDE SEQUENCE</scope>
</reference>
<proteinExistence type="predicted"/>
<dbReference type="AlphaFoldDB" id="A0A2S2Q7I3"/>
<dbReference type="InterPro" id="IPR048365">
    <property type="entry name" value="TNP-like_RNaseH_N"/>
</dbReference>
<sequence length="257" mass="29454">MSALSSINLEYRLDKNVPFNQRIFLTEIVSASNIKNKKGRRYSENWSLLCMLFHIRSPCGYTFLLNNDILPLPCVRTIRRHLSCVDTKCGFDPKFLELFALHLAQKDTLKRHGILIFDEMFTRESVSVNSKNLTYTRLIDFGEDGDSGKSFNDKANHGLVFMFVPLADNYEQPVVVFASKDPTKGLVIAQLILKAIILLENTGAFIHGIVCDGAAPNQKFWTEMGINGKYNEVKNWFEHPIDSNQKNFYLLRYISFI</sequence>
<dbReference type="EMBL" id="GGMS01004503">
    <property type="protein sequence ID" value="MBY73706.1"/>
    <property type="molecule type" value="Transcribed_RNA"/>
</dbReference>
<gene>
    <name evidence="2" type="ORF">g.130948</name>
</gene>
<name>A0A2S2Q7I3_9HEMI</name>
<evidence type="ECO:0000259" key="1">
    <source>
        <dbReference type="Pfam" id="PF21787"/>
    </source>
</evidence>
<organism evidence="2">
    <name type="scientific">Sipha flava</name>
    <name type="common">yellow sugarcane aphid</name>
    <dbReference type="NCBI Taxonomy" id="143950"/>
    <lineage>
        <taxon>Eukaryota</taxon>
        <taxon>Metazoa</taxon>
        <taxon>Ecdysozoa</taxon>
        <taxon>Arthropoda</taxon>
        <taxon>Hexapoda</taxon>
        <taxon>Insecta</taxon>
        <taxon>Pterygota</taxon>
        <taxon>Neoptera</taxon>
        <taxon>Paraneoptera</taxon>
        <taxon>Hemiptera</taxon>
        <taxon>Sternorrhyncha</taxon>
        <taxon>Aphidomorpha</taxon>
        <taxon>Aphidoidea</taxon>
        <taxon>Aphididae</taxon>
        <taxon>Sipha</taxon>
    </lineage>
</organism>
<feature type="domain" description="Transposable element P transposase-like RNase H" evidence="1">
    <location>
        <begin position="88"/>
        <end position="225"/>
    </location>
</feature>
<protein>
    <recommendedName>
        <fullName evidence="1">Transposable element P transposase-like RNase H domain-containing protein</fullName>
    </recommendedName>
</protein>